<evidence type="ECO:0000313" key="3">
    <source>
        <dbReference type="Proteomes" id="UP000199679"/>
    </source>
</evidence>
<organism evidence="2 3">
    <name type="scientific">Mucilaginibacter mallensis</name>
    <dbReference type="NCBI Taxonomy" id="652787"/>
    <lineage>
        <taxon>Bacteria</taxon>
        <taxon>Pseudomonadati</taxon>
        <taxon>Bacteroidota</taxon>
        <taxon>Sphingobacteriia</taxon>
        <taxon>Sphingobacteriales</taxon>
        <taxon>Sphingobacteriaceae</taxon>
        <taxon>Mucilaginibacter</taxon>
    </lineage>
</organism>
<gene>
    <name evidence="2" type="ORF">SAMN05216490_3845</name>
</gene>
<keyword evidence="3" id="KW-1185">Reference proteome</keyword>
<protein>
    <submittedName>
        <fullName evidence="2">Uncharacterized protein</fullName>
    </submittedName>
</protein>
<sequence>MKLQLTLALLLFTAVAASAQVGTRNYLDQTGFNGIHPGDTITKIPKEQLTVINAGTGKGDELYSYNNGNALKLTDKIALQKVEINYFHNKVMSISLYFNEADLQAINEYFDKIYGKGETAERYISQYTAEHSELVLQGKTKDGGYKAYISWPDQ</sequence>
<feature type="signal peptide" evidence="1">
    <location>
        <begin position="1"/>
        <end position="19"/>
    </location>
</feature>
<feature type="chain" id="PRO_5009269409" evidence="1">
    <location>
        <begin position="20"/>
        <end position="154"/>
    </location>
</feature>
<evidence type="ECO:0000256" key="1">
    <source>
        <dbReference type="SAM" id="SignalP"/>
    </source>
</evidence>
<proteinExistence type="predicted"/>
<dbReference type="RefSeq" id="WP_091376690.1">
    <property type="nucleotide sequence ID" value="NZ_LT629740.1"/>
</dbReference>
<keyword evidence="1" id="KW-0732">Signal</keyword>
<accession>A0A1H2B102</accession>
<dbReference type="STRING" id="652787.SAMN05216490_3845"/>
<dbReference type="Proteomes" id="UP000199679">
    <property type="component" value="Chromosome I"/>
</dbReference>
<evidence type="ECO:0000313" key="2">
    <source>
        <dbReference type="EMBL" id="SDT51868.1"/>
    </source>
</evidence>
<dbReference type="EMBL" id="LT629740">
    <property type="protein sequence ID" value="SDT51868.1"/>
    <property type="molecule type" value="Genomic_DNA"/>
</dbReference>
<dbReference type="AlphaFoldDB" id="A0A1H2B102"/>
<reference evidence="2 3" key="1">
    <citation type="submission" date="2016-10" db="EMBL/GenBank/DDBJ databases">
        <authorList>
            <person name="de Groot N.N."/>
        </authorList>
    </citation>
    <scope>NUCLEOTIDE SEQUENCE [LARGE SCALE GENOMIC DNA]</scope>
    <source>
        <strain evidence="2 3">MP1X4</strain>
    </source>
</reference>
<name>A0A1H2B102_MUCMA</name>